<dbReference type="Proteomes" id="UP001554047">
    <property type="component" value="Unassembled WGS sequence"/>
</dbReference>
<feature type="transmembrane region" description="Helical" evidence="1">
    <location>
        <begin position="28"/>
        <end position="49"/>
    </location>
</feature>
<proteinExistence type="predicted"/>
<dbReference type="RefSeq" id="WP_170927527.1">
    <property type="nucleotide sequence ID" value="NZ_JBDKBS010000006.1"/>
</dbReference>
<gene>
    <name evidence="2" type="ORF">AB1I55_12195</name>
</gene>
<accession>A0ABV3MEJ4</accession>
<keyword evidence="1" id="KW-0472">Membrane</keyword>
<evidence type="ECO:0000256" key="1">
    <source>
        <dbReference type="SAM" id="Phobius"/>
    </source>
</evidence>
<evidence type="ECO:0000313" key="3">
    <source>
        <dbReference type="Proteomes" id="UP001554047"/>
    </source>
</evidence>
<sequence>MGTKDREYYRNEGKEFEKNKKNLLIQRLNQLIVVLVILIIVFSAILYYIV</sequence>
<reference evidence="2 3" key="1">
    <citation type="submission" date="2024-05" db="EMBL/GenBank/DDBJ databases">
        <title>Human gut microbiome strain richness.</title>
        <authorList>
            <person name="Chen-Liaw A."/>
        </authorList>
    </citation>
    <scope>NUCLEOTIDE SEQUENCE [LARGE SCALE GENOMIC DNA]</scope>
    <source>
        <strain evidence="2 3">J1100102st1_G3_J1100102_180507</strain>
    </source>
</reference>
<keyword evidence="3" id="KW-1185">Reference proteome</keyword>
<organism evidence="2 3">
    <name type="scientific">Enterococcus entomosocium</name>
    <dbReference type="NCBI Taxonomy" id="3034352"/>
    <lineage>
        <taxon>Bacteria</taxon>
        <taxon>Bacillati</taxon>
        <taxon>Bacillota</taxon>
        <taxon>Bacilli</taxon>
        <taxon>Lactobacillales</taxon>
        <taxon>Enterococcaceae</taxon>
        <taxon>Enterococcus</taxon>
    </lineage>
</organism>
<dbReference type="EMBL" id="JBFDTB010000021">
    <property type="protein sequence ID" value="MEW3466850.1"/>
    <property type="molecule type" value="Genomic_DNA"/>
</dbReference>
<protein>
    <submittedName>
        <fullName evidence="2">Uncharacterized protein</fullName>
    </submittedName>
</protein>
<evidence type="ECO:0000313" key="2">
    <source>
        <dbReference type="EMBL" id="MEW3466850.1"/>
    </source>
</evidence>
<name>A0ABV3MEJ4_9ENTE</name>
<keyword evidence="1" id="KW-1133">Transmembrane helix</keyword>
<keyword evidence="1" id="KW-0812">Transmembrane</keyword>
<comment type="caution">
    <text evidence="2">The sequence shown here is derived from an EMBL/GenBank/DDBJ whole genome shotgun (WGS) entry which is preliminary data.</text>
</comment>